<proteinExistence type="predicted"/>
<organism evidence="2 3">
    <name type="scientific">Halorubrum alkaliphilum</name>
    <dbReference type="NCBI Taxonomy" id="261290"/>
    <lineage>
        <taxon>Archaea</taxon>
        <taxon>Methanobacteriati</taxon>
        <taxon>Methanobacteriota</taxon>
        <taxon>Stenosarchaea group</taxon>
        <taxon>Halobacteria</taxon>
        <taxon>Halobacteriales</taxon>
        <taxon>Haloferacaceae</taxon>
        <taxon>Halorubrum</taxon>
    </lineage>
</organism>
<comment type="caution">
    <text evidence="2">The sequence shown here is derived from an EMBL/GenBank/DDBJ whole genome shotgun (WGS) entry which is preliminary data.</text>
</comment>
<dbReference type="RefSeq" id="WP_209484788.1">
    <property type="nucleotide sequence ID" value="NZ_JAGGKQ010000009.1"/>
</dbReference>
<evidence type="ECO:0000313" key="3">
    <source>
        <dbReference type="Proteomes" id="UP000823588"/>
    </source>
</evidence>
<gene>
    <name evidence="2" type="ORF">J2751_001553</name>
</gene>
<evidence type="ECO:0000259" key="1">
    <source>
        <dbReference type="Pfam" id="PF03372"/>
    </source>
</evidence>
<keyword evidence="3" id="KW-1185">Reference proteome</keyword>
<dbReference type="InterPro" id="IPR050410">
    <property type="entry name" value="CCR4/nocturin_mRNA_transcr"/>
</dbReference>
<dbReference type="InterPro" id="IPR036691">
    <property type="entry name" value="Endo/exonu/phosph_ase_sf"/>
</dbReference>
<protein>
    <submittedName>
        <fullName evidence="2">Endonuclease/exonuclease/phosphatase family metal-dependent hydrolase</fullName>
    </submittedName>
</protein>
<keyword evidence="2" id="KW-0378">Hydrolase</keyword>
<keyword evidence="2" id="KW-0540">Nuclease</keyword>
<dbReference type="Proteomes" id="UP000823588">
    <property type="component" value="Unassembled WGS sequence"/>
</dbReference>
<dbReference type="PANTHER" id="PTHR12121:SF36">
    <property type="entry name" value="ENDONUCLEASE_EXONUCLEASE_PHOSPHATASE DOMAIN-CONTAINING PROTEIN"/>
    <property type="match status" value="1"/>
</dbReference>
<dbReference type="InterPro" id="IPR005135">
    <property type="entry name" value="Endo/exonuclease/phosphatase"/>
</dbReference>
<dbReference type="CDD" id="cd09083">
    <property type="entry name" value="EEP-1"/>
    <property type="match status" value="1"/>
</dbReference>
<dbReference type="Gene3D" id="3.60.10.10">
    <property type="entry name" value="Endonuclease/exonuclease/phosphatase"/>
    <property type="match status" value="1"/>
</dbReference>
<sequence>MSRIRVLSYNVRYDNRNDHHDAWYARRDGVLGLVRFHRPDVVAFQEPLPAQRADLREGLPEYTFVGRGREPGGDGEGCPIGVRTDRWRVVDDGTFWLSETPNDPSTDWDAAHPRIATWAMVEPRESPDGPAARGTEPLLIGNTHFDHVSSRARRESARLLAERIPQLAAGGGDPGDASRDVVLVGDLNTTPGSEPHRILTGAVPDTDSAERRADLRDAVADAEIRHGPTTSVTDFVRLIDDRRIDHVLVSPGIESEAAATLADRDDRGRYPSDHLPVLARLRRHSAASASSAPSGPPSSSE</sequence>
<name>A0A8T4GEI2_9EURY</name>
<dbReference type="EMBL" id="JAGGKQ010000009">
    <property type="protein sequence ID" value="MBP1922543.1"/>
    <property type="molecule type" value="Genomic_DNA"/>
</dbReference>
<reference evidence="2" key="1">
    <citation type="submission" date="2021-03" db="EMBL/GenBank/DDBJ databases">
        <title>Genomic Encyclopedia of Type Strains, Phase IV (KMG-IV): sequencing the most valuable type-strain genomes for metagenomic binning, comparative biology and taxonomic classification.</title>
        <authorList>
            <person name="Goeker M."/>
        </authorList>
    </citation>
    <scope>NUCLEOTIDE SEQUENCE</scope>
    <source>
        <strain evidence="2">DSM 23564</strain>
    </source>
</reference>
<dbReference type="GO" id="GO:0000175">
    <property type="term" value="F:3'-5'-RNA exonuclease activity"/>
    <property type="evidence" value="ECO:0007669"/>
    <property type="project" value="TreeGrafter"/>
</dbReference>
<dbReference type="PANTHER" id="PTHR12121">
    <property type="entry name" value="CARBON CATABOLITE REPRESSOR PROTEIN 4"/>
    <property type="match status" value="1"/>
</dbReference>
<dbReference type="GO" id="GO:0004519">
    <property type="term" value="F:endonuclease activity"/>
    <property type="evidence" value="ECO:0007669"/>
    <property type="project" value="UniProtKB-KW"/>
</dbReference>
<dbReference type="AlphaFoldDB" id="A0A8T4GEI2"/>
<dbReference type="OrthoDB" id="200635at2157"/>
<accession>A0A8T4GEI2</accession>
<evidence type="ECO:0000313" key="2">
    <source>
        <dbReference type="EMBL" id="MBP1922543.1"/>
    </source>
</evidence>
<feature type="domain" description="Endonuclease/exonuclease/phosphatase" evidence="1">
    <location>
        <begin position="7"/>
        <end position="274"/>
    </location>
</feature>
<keyword evidence="2" id="KW-0255">Endonuclease</keyword>
<dbReference type="SUPFAM" id="SSF56219">
    <property type="entry name" value="DNase I-like"/>
    <property type="match status" value="1"/>
</dbReference>
<dbReference type="Pfam" id="PF03372">
    <property type="entry name" value="Exo_endo_phos"/>
    <property type="match status" value="1"/>
</dbReference>